<proteinExistence type="predicted"/>
<gene>
    <name evidence="2" type="ORF">G6F64_015454</name>
</gene>
<comment type="caution">
    <text evidence="2">The sequence shown here is derived from an EMBL/GenBank/DDBJ whole genome shotgun (WGS) entry which is preliminary data.</text>
</comment>
<sequence length="107" mass="10858">MAPPHSSVTRGQGAPCASSLDPSTNSPSVSAHSKAALPSKPCGARAVSGRPRRASTAAKMPMGTLSRNSQCQDPSSRMADAAVGPAANDRPTTIAFRPSPRPSMCEG</sequence>
<dbReference type="EMBL" id="JAANQT010014097">
    <property type="protein sequence ID" value="KAG1272870.1"/>
    <property type="molecule type" value="Genomic_DNA"/>
</dbReference>
<feature type="region of interest" description="Disordered" evidence="1">
    <location>
        <begin position="1"/>
        <end position="107"/>
    </location>
</feature>
<keyword evidence="3" id="KW-1185">Reference proteome</keyword>
<evidence type="ECO:0000313" key="2">
    <source>
        <dbReference type="EMBL" id="KAG1272870.1"/>
    </source>
</evidence>
<feature type="compositionally biased region" description="Polar residues" evidence="1">
    <location>
        <begin position="1"/>
        <end position="10"/>
    </location>
</feature>
<dbReference type="Proteomes" id="UP000716291">
    <property type="component" value="Unassembled WGS sequence"/>
</dbReference>
<organism evidence="2 3">
    <name type="scientific">Rhizopus oryzae</name>
    <name type="common">Mucormycosis agent</name>
    <name type="synonym">Rhizopus arrhizus var. delemar</name>
    <dbReference type="NCBI Taxonomy" id="64495"/>
    <lineage>
        <taxon>Eukaryota</taxon>
        <taxon>Fungi</taxon>
        <taxon>Fungi incertae sedis</taxon>
        <taxon>Mucoromycota</taxon>
        <taxon>Mucoromycotina</taxon>
        <taxon>Mucoromycetes</taxon>
        <taxon>Mucorales</taxon>
        <taxon>Mucorineae</taxon>
        <taxon>Rhizopodaceae</taxon>
        <taxon>Rhizopus</taxon>
    </lineage>
</organism>
<name>A0A9P7BGZ4_RHIOR</name>
<evidence type="ECO:0000313" key="3">
    <source>
        <dbReference type="Proteomes" id="UP000716291"/>
    </source>
</evidence>
<dbReference type="AlphaFoldDB" id="A0A9P7BGZ4"/>
<accession>A0A9P7BGZ4</accession>
<feature type="compositionally biased region" description="Polar residues" evidence="1">
    <location>
        <begin position="20"/>
        <end position="31"/>
    </location>
</feature>
<reference evidence="2" key="1">
    <citation type="journal article" date="2020" name="Microb. Genom.">
        <title>Genetic diversity of clinical and environmental Mucorales isolates obtained from an investigation of mucormycosis cases among solid organ transplant recipients.</title>
        <authorList>
            <person name="Nguyen M.H."/>
            <person name="Kaul D."/>
            <person name="Muto C."/>
            <person name="Cheng S.J."/>
            <person name="Richter R.A."/>
            <person name="Bruno V.M."/>
            <person name="Liu G."/>
            <person name="Beyhan S."/>
            <person name="Sundermann A.J."/>
            <person name="Mounaud S."/>
            <person name="Pasculle A.W."/>
            <person name="Nierman W.C."/>
            <person name="Driscoll E."/>
            <person name="Cumbie R."/>
            <person name="Clancy C.J."/>
            <person name="Dupont C.L."/>
        </authorList>
    </citation>
    <scope>NUCLEOTIDE SEQUENCE</scope>
    <source>
        <strain evidence="2">GL11</strain>
    </source>
</reference>
<evidence type="ECO:0000256" key="1">
    <source>
        <dbReference type="SAM" id="MobiDB-lite"/>
    </source>
</evidence>
<protein>
    <submittedName>
        <fullName evidence="2">Uncharacterized protein</fullName>
    </submittedName>
</protein>
<feature type="compositionally biased region" description="Polar residues" evidence="1">
    <location>
        <begin position="65"/>
        <end position="75"/>
    </location>
</feature>